<dbReference type="InterPro" id="IPR027469">
    <property type="entry name" value="Cation_efflux_TMD_sf"/>
</dbReference>
<comment type="caution">
    <text evidence="12">The sequence shown here is derived from an EMBL/GenBank/DDBJ whole genome shotgun (WGS) entry which is preliminary data.</text>
</comment>
<reference evidence="13" key="1">
    <citation type="journal article" date="2019" name="Int. J. Syst. Evol. Microbiol.">
        <title>The Global Catalogue of Microorganisms (GCM) 10K type strain sequencing project: providing services to taxonomists for standard genome sequencing and annotation.</title>
        <authorList>
            <consortium name="The Broad Institute Genomics Platform"/>
            <consortium name="The Broad Institute Genome Sequencing Center for Infectious Disease"/>
            <person name="Wu L."/>
            <person name="Ma J."/>
        </authorList>
    </citation>
    <scope>NUCLEOTIDE SEQUENCE [LARGE SCALE GENOMIC DNA]</scope>
    <source>
        <strain evidence="13">WYCCWR 12678</strain>
    </source>
</reference>
<dbReference type="SUPFAM" id="SSF160240">
    <property type="entry name" value="Cation efflux protein cytoplasmic domain-like"/>
    <property type="match status" value="1"/>
</dbReference>
<feature type="region of interest" description="Disordered" evidence="8">
    <location>
        <begin position="1"/>
        <end position="37"/>
    </location>
</feature>
<proteinExistence type="inferred from homology"/>
<evidence type="ECO:0000256" key="9">
    <source>
        <dbReference type="SAM" id="Phobius"/>
    </source>
</evidence>
<keyword evidence="6" id="KW-0406">Ion transport</keyword>
<feature type="transmembrane region" description="Helical" evidence="9">
    <location>
        <begin position="107"/>
        <end position="130"/>
    </location>
</feature>
<dbReference type="Proteomes" id="UP001596002">
    <property type="component" value="Unassembled WGS sequence"/>
</dbReference>
<dbReference type="Gene3D" id="1.20.1510.10">
    <property type="entry name" value="Cation efflux protein transmembrane domain"/>
    <property type="match status" value="1"/>
</dbReference>
<evidence type="ECO:0000256" key="6">
    <source>
        <dbReference type="ARBA" id="ARBA00023065"/>
    </source>
</evidence>
<dbReference type="PANTHER" id="PTHR11562:SF17">
    <property type="entry name" value="RE54080P-RELATED"/>
    <property type="match status" value="1"/>
</dbReference>
<feature type="transmembrane region" description="Helical" evidence="9">
    <location>
        <begin position="145"/>
        <end position="165"/>
    </location>
</feature>
<feature type="transmembrane region" description="Helical" evidence="9">
    <location>
        <begin position="44"/>
        <end position="64"/>
    </location>
</feature>
<dbReference type="NCBIfam" id="TIGR01297">
    <property type="entry name" value="CDF"/>
    <property type="match status" value="1"/>
</dbReference>
<name>A0ABV9Q724_9BACL</name>
<evidence type="ECO:0000256" key="1">
    <source>
        <dbReference type="ARBA" id="ARBA00004141"/>
    </source>
</evidence>
<dbReference type="Pfam" id="PF16916">
    <property type="entry name" value="ZT_dimer"/>
    <property type="match status" value="1"/>
</dbReference>
<dbReference type="InterPro" id="IPR002524">
    <property type="entry name" value="Cation_efflux"/>
</dbReference>
<evidence type="ECO:0000256" key="7">
    <source>
        <dbReference type="ARBA" id="ARBA00023136"/>
    </source>
</evidence>
<keyword evidence="7 9" id="KW-0472">Membrane</keyword>
<evidence type="ECO:0000256" key="3">
    <source>
        <dbReference type="ARBA" id="ARBA00022448"/>
    </source>
</evidence>
<feature type="transmembrane region" description="Helical" evidence="9">
    <location>
        <begin position="177"/>
        <end position="200"/>
    </location>
</feature>
<evidence type="ECO:0000256" key="4">
    <source>
        <dbReference type="ARBA" id="ARBA00022692"/>
    </source>
</evidence>
<comment type="similarity">
    <text evidence="2">Belongs to the cation diffusion facilitator (CDF) transporter (TC 2.A.4) family. SLC30A subfamily.</text>
</comment>
<feature type="transmembrane region" description="Helical" evidence="9">
    <location>
        <begin position="206"/>
        <end position="229"/>
    </location>
</feature>
<dbReference type="EMBL" id="JBHSHC010000149">
    <property type="protein sequence ID" value="MFC4769881.1"/>
    <property type="molecule type" value="Genomic_DNA"/>
</dbReference>
<evidence type="ECO:0000259" key="10">
    <source>
        <dbReference type="Pfam" id="PF01545"/>
    </source>
</evidence>
<feature type="compositionally biased region" description="Basic and acidic residues" evidence="8">
    <location>
        <begin position="1"/>
        <end position="27"/>
    </location>
</feature>
<comment type="subcellular location">
    <subcellularLocation>
        <location evidence="1">Membrane</location>
        <topology evidence="1">Multi-pass membrane protein</topology>
    </subcellularLocation>
</comment>
<dbReference type="InterPro" id="IPR036837">
    <property type="entry name" value="Cation_efflux_CTD_sf"/>
</dbReference>
<feature type="domain" description="Cation efflux protein cytoplasmic" evidence="11">
    <location>
        <begin position="241"/>
        <end position="315"/>
    </location>
</feature>
<dbReference type="RefSeq" id="WP_380028917.1">
    <property type="nucleotide sequence ID" value="NZ_JBHSHC010000149.1"/>
</dbReference>
<dbReference type="InterPro" id="IPR050681">
    <property type="entry name" value="CDF/SLC30A"/>
</dbReference>
<evidence type="ECO:0000259" key="11">
    <source>
        <dbReference type="Pfam" id="PF16916"/>
    </source>
</evidence>
<protein>
    <submittedName>
        <fullName evidence="12">Cation diffusion facilitator family transporter</fullName>
    </submittedName>
</protein>
<accession>A0ABV9Q724</accession>
<dbReference type="PANTHER" id="PTHR11562">
    <property type="entry name" value="CATION EFFLUX PROTEIN/ ZINC TRANSPORTER"/>
    <property type="match status" value="1"/>
</dbReference>
<evidence type="ECO:0000256" key="8">
    <source>
        <dbReference type="SAM" id="MobiDB-lite"/>
    </source>
</evidence>
<keyword evidence="3" id="KW-0813">Transport</keyword>
<evidence type="ECO:0000256" key="2">
    <source>
        <dbReference type="ARBA" id="ARBA00008873"/>
    </source>
</evidence>
<keyword evidence="4 9" id="KW-0812">Transmembrane</keyword>
<keyword evidence="13" id="KW-1185">Reference proteome</keyword>
<evidence type="ECO:0000256" key="5">
    <source>
        <dbReference type="ARBA" id="ARBA00022989"/>
    </source>
</evidence>
<gene>
    <name evidence="12" type="ORF">ACFO8Q_21480</name>
</gene>
<dbReference type="SUPFAM" id="SSF161111">
    <property type="entry name" value="Cation efflux protein transmembrane domain-like"/>
    <property type="match status" value="1"/>
</dbReference>
<feature type="transmembrane region" description="Helical" evidence="9">
    <location>
        <begin position="76"/>
        <end position="95"/>
    </location>
</feature>
<dbReference type="InterPro" id="IPR058533">
    <property type="entry name" value="Cation_efflux_TM"/>
</dbReference>
<feature type="domain" description="Cation efflux protein transmembrane" evidence="10">
    <location>
        <begin position="46"/>
        <end position="237"/>
    </location>
</feature>
<dbReference type="InterPro" id="IPR027470">
    <property type="entry name" value="Cation_efflux_CTD"/>
</dbReference>
<feature type="compositionally biased region" description="Basic residues" evidence="8">
    <location>
        <begin position="28"/>
        <end position="37"/>
    </location>
</feature>
<keyword evidence="5 9" id="KW-1133">Transmembrane helix</keyword>
<evidence type="ECO:0000313" key="13">
    <source>
        <dbReference type="Proteomes" id="UP001596002"/>
    </source>
</evidence>
<evidence type="ECO:0000313" key="12">
    <source>
        <dbReference type="EMBL" id="MFC4769881.1"/>
    </source>
</evidence>
<dbReference type="Pfam" id="PF01545">
    <property type="entry name" value="Cation_efflux"/>
    <property type="match status" value="1"/>
</dbReference>
<sequence length="331" mass="36232">MTEKRCLTDGDNPDEHQHDHDDHDHHSGFGHHHHHHAGGNKKSLSIALVVTGGFLIAEVIGGLLTNSLALLSDAAHMFSDAAALGLSLLAIWFAAKPATLRRTFGFYRAEVLAALINGATLVLVSLYIFVEAYERFKNPPEVESGFMIIVATIGLVANLFSAWVLSRGGEHQHNLNVRGAFLHVLGDALGSIGAIVAGLIMMYTGWYYADPIISVVIGILVLLSSWRLLNETVHVLLEGTPRNMDIRKLKKAMLGVIGVKQVHDLHVWTVSSGFISMSGHVVISEERNSNIILRELESLLKEKFGLGHTTIQIETENLHPEWEGCTRGDSP</sequence>
<organism evidence="12 13">
    <name type="scientific">Effusibacillus consociatus</name>
    <dbReference type="NCBI Taxonomy" id="1117041"/>
    <lineage>
        <taxon>Bacteria</taxon>
        <taxon>Bacillati</taxon>
        <taxon>Bacillota</taxon>
        <taxon>Bacilli</taxon>
        <taxon>Bacillales</taxon>
        <taxon>Alicyclobacillaceae</taxon>
        <taxon>Effusibacillus</taxon>
    </lineage>
</organism>